<name>A0A9X4XGW8_9BRAD</name>
<gene>
    <name evidence="1" type="ORF">GJ689_01755</name>
</gene>
<dbReference type="AlphaFoldDB" id="A0A9X4XGW8"/>
<accession>A0A9X4XGW8</accession>
<dbReference type="EMBL" id="WNKV01000001">
    <property type="protein sequence ID" value="MTW14933.1"/>
    <property type="molecule type" value="Genomic_DNA"/>
</dbReference>
<evidence type="ECO:0000313" key="1">
    <source>
        <dbReference type="EMBL" id="MTW14933.1"/>
    </source>
</evidence>
<proteinExistence type="predicted"/>
<evidence type="ECO:0000313" key="2">
    <source>
        <dbReference type="Proteomes" id="UP000438991"/>
    </source>
</evidence>
<sequence>MIELQIKPVIIVKDTPKPRRLATLSQARAFVEEELRRGRPPAWRDLHRRLSSAASAEDAAEAIGALRELLQLEDLLVAHDPTGHS</sequence>
<comment type="caution">
    <text evidence="1">The sequence shown here is derived from an EMBL/GenBank/DDBJ whole genome shotgun (WGS) entry which is preliminary data.</text>
</comment>
<organism evidence="1 2">
    <name type="scientific">Rhodoplanes serenus</name>
    <dbReference type="NCBI Taxonomy" id="200615"/>
    <lineage>
        <taxon>Bacteria</taxon>
        <taxon>Pseudomonadati</taxon>
        <taxon>Pseudomonadota</taxon>
        <taxon>Alphaproteobacteria</taxon>
        <taxon>Hyphomicrobiales</taxon>
        <taxon>Nitrobacteraceae</taxon>
        <taxon>Rhodoplanes</taxon>
    </lineage>
</organism>
<reference evidence="1 2" key="1">
    <citation type="submission" date="2019-11" db="EMBL/GenBank/DDBJ databases">
        <title>Whole-genome sequence of Rhodoplanes serenus DSM 18633, type strain.</title>
        <authorList>
            <person name="Kyndt J.A."/>
            <person name="Meyer T.E."/>
        </authorList>
    </citation>
    <scope>NUCLEOTIDE SEQUENCE [LARGE SCALE GENOMIC DNA]</scope>
    <source>
        <strain evidence="1 2">DSM 18633</strain>
    </source>
</reference>
<dbReference type="RefSeq" id="WP_041751145.1">
    <property type="nucleotide sequence ID" value="NZ_WNKV01000001.1"/>
</dbReference>
<protein>
    <submittedName>
        <fullName evidence="1">Uncharacterized protein</fullName>
    </submittedName>
</protein>
<dbReference type="Proteomes" id="UP000438991">
    <property type="component" value="Unassembled WGS sequence"/>
</dbReference>